<evidence type="ECO:0000256" key="2">
    <source>
        <dbReference type="SAM" id="SignalP"/>
    </source>
</evidence>
<evidence type="ECO:0000313" key="5">
    <source>
        <dbReference type="Proteomes" id="UP000294835"/>
    </source>
</evidence>
<evidence type="ECO:0000313" key="4">
    <source>
        <dbReference type="EMBL" id="TCP39531.1"/>
    </source>
</evidence>
<accession>A0A4R2PZ79</accession>
<keyword evidence="2" id="KW-0732">Signal</keyword>
<keyword evidence="1" id="KW-1133">Transmembrane helix</keyword>
<evidence type="ECO:0000259" key="3">
    <source>
        <dbReference type="Pfam" id="PF07589"/>
    </source>
</evidence>
<dbReference type="Pfam" id="PF07589">
    <property type="entry name" value="PEP-CTERM"/>
    <property type="match status" value="1"/>
</dbReference>
<feature type="signal peptide" evidence="2">
    <location>
        <begin position="1"/>
        <end position="22"/>
    </location>
</feature>
<sequence>MIRTVVLASAGLFLLCGSVAQAATVSITQTVTGTNGFANDLTFAFAGLAPSDGIGGVLTIATGPALDAPDFSGLDVTGPGEFFTLRADGEVLGSYTCAADATEETNPQRIPGGAVNADDTDCTFSLNLALPGGLLDTLLADGATVVEMLFSDIVDDFGDGDTVTATLSYTEASAPEIIPLPATASMLLGGLGLMGALRRRDRRARH</sequence>
<keyword evidence="1" id="KW-0812">Transmembrane</keyword>
<organism evidence="4 5">
    <name type="scientific">Rhodovulum marinum</name>
    <dbReference type="NCBI Taxonomy" id="320662"/>
    <lineage>
        <taxon>Bacteria</taxon>
        <taxon>Pseudomonadati</taxon>
        <taxon>Pseudomonadota</taxon>
        <taxon>Alphaproteobacteria</taxon>
        <taxon>Rhodobacterales</taxon>
        <taxon>Paracoccaceae</taxon>
        <taxon>Rhodovulum</taxon>
    </lineage>
</organism>
<name>A0A4R2PZ79_9RHOB</name>
<dbReference type="Proteomes" id="UP000294835">
    <property type="component" value="Unassembled WGS sequence"/>
</dbReference>
<keyword evidence="5" id="KW-1185">Reference proteome</keyword>
<dbReference type="InterPro" id="IPR013424">
    <property type="entry name" value="Ice-binding_C"/>
</dbReference>
<dbReference type="EMBL" id="SLXP01000011">
    <property type="protein sequence ID" value="TCP39531.1"/>
    <property type="molecule type" value="Genomic_DNA"/>
</dbReference>
<feature type="domain" description="Ice-binding protein C-terminal" evidence="3">
    <location>
        <begin position="178"/>
        <end position="200"/>
    </location>
</feature>
<gene>
    <name evidence="4" type="ORF">EV662_11111</name>
</gene>
<dbReference type="RefSeq" id="WP_341799085.1">
    <property type="nucleotide sequence ID" value="NZ_SLXP01000011.1"/>
</dbReference>
<dbReference type="AlphaFoldDB" id="A0A4R2PZ79"/>
<feature type="transmembrane region" description="Helical" evidence="1">
    <location>
        <begin position="177"/>
        <end position="197"/>
    </location>
</feature>
<feature type="chain" id="PRO_5021005008" evidence="2">
    <location>
        <begin position="23"/>
        <end position="206"/>
    </location>
</feature>
<evidence type="ECO:0000256" key="1">
    <source>
        <dbReference type="SAM" id="Phobius"/>
    </source>
</evidence>
<keyword evidence="1" id="KW-0472">Membrane</keyword>
<proteinExistence type="predicted"/>
<comment type="caution">
    <text evidence="4">The sequence shown here is derived from an EMBL/GenBank/DDBJ whole genome shotgun (WGS) entry which is preliminary data.</text>
</comment>
<protein>
    <submittedName>
        <fullName evidence="4">Putative secreted protein</fullName>
    </submittedName>
</protein>
<reference evidence="4 5" key="1">
    <citation type="submission" date="2019-03" db="EMBL/GenBank/DDBJ databases">
        <title>Genomic Encyclopedia of Type Strains, Phase IV (KMG-IV): sequencing the most valuable type-strain genomes for metagenomic binning, comparative biology and taxonomic classification.</title>
        <authorList>
            <person name="Goeker M."/>
        </authorList>
    </citation>
    <scope>NUCLEOTIDE SEQUENCE [LARGE SCALE GENOMIC DNA]</scope>
    <source>
        <strain evidence="4 5">DSM 18063</strain>
    </source>
</reference>